<sequence>MKSFTVLELIANHSNLVISKIQEEKQNSDYEGMTFFLGHHHIRSRLAKKTPTKKGYFVAAWEKDNFNQNKPFDDENSPDLLIISIMDQSKNGVFIFPKSTLVTQKILNSSKTTGKMAFRVYPSWENNLNRTATKTQLWQNAFFIDLSLKIDNQKFSFLLNQR</sequence>
<evidence type="ECO:0000313" key="1">
    <source>
        <dbReference type="EMBL" id="GDZ83621.1"/>
    </source>
</evidence>
<dbReference type="Pfam" id="PF08877">
    <property type="entry name" value="MepB-like"/>
    <property type="match status" value="1"/>
</dbReference>
<dbReference type="InterPro" id="IPR011235">
    <property type="entry name" value="MepB-like"/>
</dbReference>
<organism evidence="1 2">
    <name type="scientific">Leuconostoc citreum</name>
    <dbReference type="NCBI Taxonomy" id="33964"/>
    <lineage>
        <taxon>Bacteria</taxon>
        <taxon>Bacillati</taxon>
        <taxon>Bacillota</taxon>
        <taxon>Bacilli</taxon>
        <taxon>Lactobacillales</taxon>
        <taxon>Lactobacillaceae</taxon>
        <taxon>Leuconostoc</taxon>
    </lineage>
</organism>
<dbReference type="AlphaFoldDB" id="A0A5A5TY41"/>
<dbReference type="InterPro" id="IPR038231">
    <property type="entry name" value="MepB-like_sf"/>
</dbReference>
<dbReference type="RefSeq" id="WP_149334194.1">
    <property type="nucleotide sequence ID" value="NZ_BJJW01000006.1"/>
</dbReference>
<dbReference type="EMBL" id="BJJW01000006">
    <property type="protein sequence ID" value="GDZ83621.1"/>
    <property type="molecule type" value="Genomic_DNA"/>
</dbReference>
<dbReference type="PIRSF" id="PIRSF032285">
    <property type="entry name" value="UCP032285"/>
    <property type="match status" value="1"/>
</dbReference>
<evidence type="ECO:0000313" key="2">
    <source>
        <dbReference type="Proteomes" id="UP000323274"/>
    </source>
</evidence>
<dbReference type="Proteomes" id="UP000323274">
    <property type="component" value="Unassembled WGS sequence"/>
</dbReference>
<gene>
    <name evidence="1" type="ORF">LCIT_08630</name>
</gene>
<dbReference type="Gene3D" id="3.40.1350.140">
    <property type="entry name" value="MepB-like"/>
    <property type="match status" value="1"/>
</dbReference>
<evidence type="ECO:0008006" key="3">
    <source>
        <dbReference type="Google" id="ProtNLM"/>
    </source>
</evidence>
<name>A0A5A5TY41_LEUCI</name>
<accession>A0A5A5TY41</accession>
<protein>
    <recommendedName>
        <fullName evidence="3">MepB protein</fullName>
    </recommendedName>
</protein>
<reference evidence="1 2" key="1">
    <citation type="submission" date="2019-04" db="EMBL/GenBank/DDBJ databases">
        <title>A pseudo-fructophilic Leuconostoc citreum strain F192-5 isolated from peel of satsuma mandarin: the first report for isolation and characterization of strain-dependent fructophilic-like characteristics.</title>
        <authorList>
            <person name="Maeno S."/>
            <person name="Tanizawa Y."/>
            <person name="Kajikawa A."/>
            <person name="Kanesaki Y."/>
            <person name="Kubota E."/>
            <person name="Arita M."/>
            <person name="Leon D."/>
            <person name="Endo A."/>
        </authorList>
    </citation>
    <scope>NUCLEOTIDE SEQUENCE [LARGE SCALE GENOMIC DNA]</scope>
    <source>
        <strain evidence="1 2">F192-5</strain>
    </source>
</reference>
<proteinExistence type="predicted"/>
<comment type="caution">
    <text evidence="1">The sequence shown here is derived from an EMBL/GenBank/DDBJ whole genome shotgun (WGS) entry which is preliminary data.</text>
</comment>